<dbReference type="Proteomes" id="UP000326302">
    <property type="component" value="Unassembled WGS sequence"/>
</dbReference>
<dbReference type="RefSeq" id="WP_152118902.1">
    <property type="nucleotide sequence ID" value="NZ_QJOW01000001.1"/>
</dbReference>
<organism evidence="1 2">
    <name type="scientific">Halosegnis rubeus</name>
    <dbReference type="NCBI Taxonomy" id="2212850"/>
    <lineage>
        <taxon>Archaea</taxon>
        <taxon>Methanobacteriati</taxon>
        <taxon>Methanobacteriota</taxon>
        <taxon>Stenosarchaea group</taxon>
        <taxon>Halobacteria</taxon>
        <taxon>Halobacteriales</taxon>
        <taxon>Natronomonadaceae</taxon>
        <taxon>Halosegnis</taxon>
    </lineage>
</organism>
<evidence type="ECO:0000313" key="1">
    <source>
        <dbReference type="EMBL" id="KAB7518000.1"/>
    </source>
</evidence>
<accession>A0A5N5UIB7</accession>
<dbReference type="OrthoDB" id="203245at2157"/>
<evidence type="ECO:0000313" key="2">
    <source>
        <dbReference type="Proteomes" id="UP000326302"/>
    </source>
</evidence>
<protein>
    <submittedName>
        <fullName evidence="1">DUF3604 domain-containing protein</fullName>
    </submittedName>
</protein>
<dbReference type="Pfam" id="PF12228">
    <property type="entry name" value="DUF3604"/>
    <property type="match status" value="1"/>
</dbReference>
<proteinExistence type="predicted"/>
<gene>
    <name evidence="1" type="ORF">DMP03_01140</name>
</gene>
<dbReference type="AlphaFoldDB" id="A0A5N5UIB7"/>
<sequence length="159" mass="17087">MWNEQSYPDGLTAFRATERSREAVFDALRSRSVYATTQPDRILAELSVDGTRVGEADSTVTADGERTIRFEVHGTAPVESVTVVKNGDPFHVATGTTDYDAPLSTFSQSGTLTDDAPVTGPTYADGRGGDADYYYLRAQQATRRDAAYVPGGAAWLGPV</sequence>
<dbReference type="EMBL" id="QJOW01000001">
    <property type="protein sequence ID" value="KAB7518000.1"/>
    <property type="molecule type" value="Genomic_DNA"/>
</dbReference>
<reference evidence="1 2" key="1">
    <citation type="submission" date="2019-10" db="EMBL/GenBank/DDBJ databases">
        <title>Unraveling microbial dark matter from salterns through culturing: the case of the genus Halosegnis.</title>
        <authorList>
            <person name="Duran-Viseras A."/>
            <person name="Andrei A.-S."/>
            <person name="Vera-Gargallo B."/>
            <person name="Ghai R."/>
            <person name="Sanchez-Porro C."/>
            <person name="Ventosa A."/>
        </authorList>
    </citation>
    <scope>NUCLEOTIDE SEQUENCE [LARGE SCALE GENOMIC DNA]</scope>
    <source>
        <strain evidence="1 2">F17-44</strain>
    </source>
</reference>
<dbReference type="InterPro" id="IPR022028">
    <property type="entry name" value="DUF3604"/>
</dbReference>
<name>A0A5N5UIB7_9EURY</name>
<comment type="caution">
    <text evidence="1">The sequence shown here is derived from an EMBL/GenBank/DDBJ whole genome shotgun (WGS) entry which is preliminary data.</text>
</comment>